<name>A0A0H3C7E0_CAUVN</name>
<dbReference type="InterPro" id="IPR016181">
    <property type="entry name" value="Acyl_CoA_acyltransferase"/>
</dbReference>
<dbReference type="PATRIC" id="fig|565050.3.peg.610"/>
<dbReference type="KEGG" id="ccs:CCNA_00617"/>
<dbReference type="RefSeq" id="YP_002515990.1">
    <property type="nucleotide sequence ID" value="NC_011916.1"/>
</dbReference>
<gene>
    <name evidence="4" type="ordered locus">CCNA_00617</name>
</gene>
<organism evidence="4 5">
    <name type="scientific">Caulobacter vibrioides (strain NA1000 / CB15N)</name>
    <name type="common">Caulobacter crescentus</name>
    <dbReference type="NCBI Taxonomy" id="565050"/>
    <lineage>
        <taxon>Bacteria</taxon>
        <taxon>Pseudomonadati</taxon>
        <taxon>Pseudomonadota</taxon>
        <taxon>Alphaproteobacteria</taxon>
        <taxon>Caulobacterales</taxon>
        <taxon>Caulobacteraceae</taxon>
        <taxon>Caulobacter</taxon>
    </lineage>
</organism>
<accession>A0A0H3C7E0</accession>
<dbReference type="PANTHER" id="PTHR30420">
    <property type="entry name" value="N-SUCCINYLARGININE DIHYDROLASE"/>
    <property type="match status" value="1"/>
</dbReference>
<dbReference type="SUPFAM" id="SSF55729">
    <property type="entry name" value="Acyl-CoA N-acyltransferases (Nat)"/>
    <property type="match status" value="1"/>
</dbReference>
<dbReference type="RefSeq" id="WP_010918468.1">
    <property type="nucleotide sequence ID" value="NC_011916.1"/>
</dbReference>
<proteinExistence type="predicted"/>
<dbReference type="SMR" id="A0A0H3C7E0"/>
<keyword evidence="1" id="KW-0056">Arginine metabolism</keyword>
<dbReference type="NCBIfam" id="TIGR03243">
    <property type="entry name" value="arg_catab_AOST"/>
    <property type="match status" value="1"/>
</dbReference>
<evidence type="ECO:0000313" key="4">
    <source>
        <dbReference type="EMBL" id="ACL94082.1"/>
    </source>
</evidence>
<dbReference type="EMBL" id="CP001340">
    <property type="protein sequence ID" value="ACL94082.1"/>
    <property type="molecule type" value="Genomic_DNA"/>
</dbReference>
<dbReference type="Gene3D" id="3.40.630.30">
    <property type="match status" value="1"/>
</dbReference>
<reference evidence="4 5" key="1">
    <citation type="journal article" date="2010" name="J. Bacteriol.">
        <title>The genetic basis of laboratory adaptation in Caulobacter crescentus.</title>
        <authorList>
            <person name="Marks M.E."/>
            <person name="Castro-Rojas C.M."/>
            <person name="Teiling C."/>
            <person name="Du L."/>
            <person name="Kapatral V."/>
            <person name="Walunas T.L."/>
            <person name="Crosson S."/>
        </authorList>
    </citation>
    <scope>NUCLEOTIDE SEQUENCE [LARGE SCALE GENOMIC DNA]</scope>
    <source>
        <strain evidence="5">NA1000 / CB15N</strain>
    </source>
</reference>
<keyword evidence="2 4" id="KW-0808">Transferase</keyword>
<dbReference type="EC" id="2.3.1.109" evidence="4"/>
<sequence>MSRPPTTPSAPQTADLVRPARRGDLDGLLALARAADAGMTNLPADRAALDDRLAASEQALIDPETRNAGAAVYLVLERQGRVIGAACVFARIGVAQPFYSYRVTRLTQLSPDLGKRVEMSVLTLVNDLTDQAEVGGLFVAPDARKGQAGRLMARSRYLFMARHRDWFGEQVIADLRGVQDADGRSPVWDALGAHFYAMDFAAADRACALSGTRFISDLGPKYPIYVGLLPPAAQAALGKPHQDGVGAERLLREEGFVSDGYVDIFDGGPTLRARIDDLKAIREARRAPLAGLTDTPTDDALVCAGAGAAFRVVRGGLSAGDDGVRAEASLINALGLAPGQEITHVRF</sequence>
<dbReference type="HOGENOM" id="CLU_057655_0_0_5"/>
<evidence type="ECO:0000256" key="3">
    <source>
        <dbReference type="ARBA" id="ARBA00023315"/>
    </source>
</evidence>
<dbReference type="OrthoDB" id="21121at2"/>
<dbReference type="GO" id="GO:0008791">
    <property type="term" value="F:arginine N-succinyltransferase activity"/>
    <property type="evidence" value="ECO:0007669"/>
    <property type="project" value="UniProtKB-EC"/>
</dbReference>
<evidence type="ECO:0000256" key="2">
    <source>
        <dbReference type="ARBA" id="ARBA00022679"/>
    </source>
</evidence>
<keyword evidence="3 4" id="KW-0012">Acyltransferase</keyword>
<protein>
    <submittedName>
        <fullName evidence="4">Arginine N-succinyltransferase, beta chain</fullName>
        <ecNumber evidence="4">2.3.1.109</ecNumber>
    </submittedName>
</protein>
<keyword evidence="5" id="KW-1185">Reference proteome</keyword>
<dbReference type="PANTHER" id="PTHR30420:SF1">
    <property type="entry name" value="ARGININE N-SUCCINYLTRANSFERASE"/>
    <property type="match status" value="1"/>
</dbReference>
<dbReference type="Proteomes" id="UP000001364">
    <property type="component" value="Chromosome"/>
</dbReference>
<dbReference type="GO" id="GO:0006527">
    <property type="term" value="P:L-arginine catabolic process"/>
    <property type="evidence" value="ECO:0007669"/>
    <property type="project" value="InterPro"/>
</dbReference>
<evidence type="ECO:0000256" key="1">
    <source>
        <dbReference type="ARBA" id="ARBA00022503"/>
    </source>
</evidence>
<evidence type="ECO:0000313" key="5">
    <source>
        <dbReference type="Proteomes" id="UP000001364"/>
    </source>
</evidence>
<dbReference type="AlphaFoldDB" id="A0A0H3C7E0"/>
<dbReference type="InterPro" id="IPR007041">
    <property type="entry name" value="Arg_succinylTrfase_AstA/AruG"/>
</dbReference>
<dbReference type="PhylomeDB" id="A0A0H3C7E0"/>
<dbReference type="Pfam" id="PF04958">
    <property type="entry name" value="AstA"/>
    <property type="match status" value="1"/>
</dbReference>
<dbReference type="GeneID" id="7330016"/>